<dbReference type="InterPro" id="IPR017956">
    <property type="entry name" value="AT_hook_DNA-bd_motif"/>
</dbReference>
<evidence type="ECO:0000259" key="8">
    <source>
        <dbReference type="PROSITE" id="PS51742"/>
    </source>
</evidence>
<evidence type="ECO:0000256" key="4">
    <source>
        <dbReference type="ARBA" id="ARBA00023163"/>
    </source>
</evidence>
<dbReference type="CDD" id="cd11378">
    <property type="entry name" value="DUF296"/>
    <property type="match status" value="1"/>
</dbReference>
<reference evidence="10" key="1">
    <citation type="journal article" date="2017" name="Front. Plant Sci.">
        <title>Climate Clever Clovers: New Paradigm to Reduce the Environmental Footprint of Ruminants by Breeding Low Methanogenic Forages Utilizing Haplotype Variation.</title>
        <authorList>
            <person name="Kaur P."/>
            <person name="Appels R."/>
            <person name="Bayer P.E."/>
            <person name="Keeble-Gagnere G."/>
            <person name="Wang J."/>
            <person name="Hirakawa H."/>
            <person name="Shirasawa K."/>
            <person name="Vercoe P."/>
            <person name="Stefanova K."/>
            <person name="Durmic Z."/>
            <person name="Nichols P."/>
            <person name="Revell C."/>
            <person name="Isobe S.N."/>
            <person name="Edwards D."/>
            <person name="Erskine W."/>
        </authorList>
    </citation>
    <scope>NUCLEOTIDE SEQUENCE [LARGE SCALE GENOMIC DNA]</scope>
    <source>
        <strain evidence="10">cv. Daliak</strain>
    </source>
</reference>
<dbReference type="Pfam" id="PF03479">
    <property type="entry name" value="PCC"/>
    <property type="match status" value="1"/>
</dbReference>
<feature type="region of interest" description="Disordered" evidence="7">
    <location>
        <begin position="1"/>
        <end position="109"/>
    </location>
</feature>
<dbReference type="GO" id="GO:0003680">
    <property type="term" value="F:minor groove of adenine-thymine-rich DNA binding"/>
    <property type="evidence" value="ECO:0007669"/>
    <property type="project" value="UniProtKB-UniRule"/>
</dbReference>
<comment type="function">
    <text evidence="1 6">Transcription factor that specifically binds AT-rich DNA sequences related to the nuclear matrix attachment regions (MARs).</text>
</comment>
<protein>
    <recommendedName>
        <fullName evidence="6">AT-hook motif nuclear-localized protein</fullName>
    </recommendedName>
</protein>
<dbReference type="InterPro" id="IPR039605">
    <property type="entry name" value="AHL"/>
</dbReference>
<organism evidence="9 10">
    <name type="scientific">Trifolium subterraneum</name>
    <name type="common">Subterranean clover</name>
    <dbReference type="NCBI Taxonomy" id="3900"/>
    <lineage>
        <taxon>Eukaryota</taxon>
        <taxon>Viridiplantae</taxon>
        <taxon>Streptophyta</taxon>
        <taxon>Embryophyta</taxon>
        <taxon>Tracheophyta</taxon>
        <taxon>Spermatophyta</taxon>
        <taxon>Magnoliopsida</taxon>
        <taxon>eudicotyledons</taxon>
        <taxon>Gunneridae</taxon>
        <taxon>Pentapetalae</taxon>
        <taxon>rosids</taxon>
        <taxon>fabids</taxon>
        <taxon>Fabales</taxon>
        <taxon>Fabaceae</taxon>
        <taxon>Papilionoideae</taxon>
        <taxon>50 kb inversion clade</taxon>
        <taxon>NPAAA clade</taxon>
        <taxon>Hologalegina</taxon>
        <taxon>IRL clade</taxon>
        <taxon>Trifolieae</taxon>
        <taxon>Trifolium</taxon>
    </lineage>
</organism>
<dbReference type="PROSITE" id="PS51742">
    <property type="entry name" value="PPC"/>
    <property type="match status" value="1"/>
</dbReference>
<comment type="subcellular location">
    <subcellularLocation>
        <location evidence="6">Nucleus</location>
    </subcellularLocation>
</comment>
<comment type="domain">
    <text evidence="6">The PPC domain mediates interactions between AHL proteins.</text>
</comment>
<proteinExistence type="predicted"/>
<dbReference type="PRINTS" id="PR00929">
    <property type="entry name" value="ATHOOK"/>
</dbReference>
<gene>
    <name evidence="9" type="ORF">TSUD_98190</name>
</gene>
<evidence type="ECO:0000313" key="9">
    <source>
        <dbReference type="EMBL" id="GAU22991.1"/>
    </source>
</evidence>
<keyword evidence="2 6" id="KW-0805">Transcription regulation</keyword>
<sequence>MEDQNLNLPAAMSPSSTQDGSETNNNNPVATEAVRVVDVGSDTGAKSAPSGSNFPPVKRGRGRPRKYEVRGNQPSPVPVTPTPEHAIQPFGSEEKRGRGRPRGGCVAETAGGSITPHVMTVNPGEDVVAKIFAFFQNAPRVASCVLSAAGTISSVVLRQPNVPGGFARHEGEFDIVSLRGSCTFTTGAAAGGMQRKISMLSVLLAKSNGEFFGGAIENAMIAATPIPLVMATFKQNISQQIKRKYSSPPSTAPNNMLPNMKVPRLTLEEGEPSCQTGNATANSNGGVAVADMNVVAAETTNDVSVSENVPTTYADENVHSDSVGGGGVGFDLESQDPETDH</sequence>
<feature type="compositionally biased region" description="Polar residues" evidence="7">
    <location>
        <begin position="1"/>
        <end position="29"/>
    </location>
</feature>
<keyword evidence="3 6" id="KW-0238">DNA-binding</keyword>
<evidence type="ECO:0000256" key="7">
    <source>
        <dbReference type="SAM" id="MobiDB-lite"/>
    </source>
</evidence>
<dbReference type="SMART" id="SM00384">
    <property type="entry name" value="AT_hook"/>
    <property type="match status" value="2"/>
</dbReference>
<name>A0A2Z6LUA7_TRISU</name>
<dbReference type="SUPFAM" id="SSF117856">
    <property type="entry name" value="AF0104/ALDC/Ptd012-like"/>
    <property type="match status" value="1"/>
</dbReference>
<evidence type="ECO:0000256" key="5">
    <source>
        <dbReference type="ARBA" id="ARBA00023242"/>
    </source>
</evidence>
<dbReference type="Proteomes" id="UP000242715">
    <property type="component" value="Unassembled WGS sequence"/>
</dbReference>
<evidence type="ECO:0000313" key="10">
    <source>
        <dbReference type="Proteomes" id="UP000242715"/>
    </source>
</evidence>
<feature type="domain" description="PPC" evidence="8">
    <location>
        <begin position="111"/>
        <end position="259"/>
    </location>
</feature>
<evidence type="ECO:0000256" key="6">
    <source>
        <dbReference type="RuleBase" id="RU367031"/>
    </source>
</evidence>
<evidence type="ECO:0000256" key="3">
    <source>
        <dbReference type="ARBA" id="ARBA00023125"/>
    </source>
</evidence>
<accession>A0A2Z6LUA7</accession>
<keyword evidence="10" id="KW-1185">Reference proteome</keyword>
<dbReference type="PANTHER" id="PTHR31500:SF45">
    <property type="entry name" value="AT-HOOK MOTIF NUCLEAR-LOCALIZED PROTEIN"/>
    <property type="match status" value="1"/>
</dbReference>
<dbReference type="Gene3D" id="3.30.1330.80">
    <property type="entry name" value="Hypothetical protein, similar to alpha- acetolactate decarboxylase, domain 2"/>
    <property type="match status" value="1"/>
</dbReference>
<dbReference type="AlphaFoldDB" id="A0A2Z6LUA7"/>
<keyword evidence="4 6" id="KW-0804">Transcription</keyword>
<evidence type="ECO:0000256" key="1">
    <source>
        <dbReference type="ARBA" id="ARBA00003687"/>
    </source>
</evidence>
<dbReference type="EMBL" id="DF973260">
    <property type="protein sequence ID" value="GAU22991.1"/>
    <property type="molecule type" value="Genomic_DNA"/>
</dbReference>
<keyword evidence="5 6" id="KW-0539">Nucleus</keyword>
<dbReference type="InterPro" id="IPR005175">
    <property type="entry name" value="PPC_dom"/>
</dbReference>
<dbReference type="OrthoDB" id="1903967at2759"/>
<feature type="region of interest" description="Disordered" evidence="7">
    <location>
        <begin position="312"/>
        <end position="341"/>
    </location>
</feature>
<dbReference type="GO" id="GO:0005634">
    <property type="term" value="C:nucleus"/>
    <property type="evidence" value="ECO:0007669"/>
    <property type="project" value="UniProtKB-SubCell"/>
</dbReference>
<evidence type="ECO:0000256" key="2">
    <source>
        <dbReference type="ARBA" id="ARBA00023015"/>
    </source>
</evidence>
<dbReference type="PANTHER" id="PTHR31500">
    <property type="entry name" value="AT-HOOK MOTIF NUCLEAR-LOCALIZED PROTEIN 9"/>
    <property type="match status" value="1"/>
</dbReference>